<dbReference type="EMBL" id="HACA01027787">
    <property type="protein sequence ID" value="CDW45148.1"/>
    <property type="molecule type" value="Transcribed_RNA"/>
</dbReference>
<name>A0A0K2V3M5_LEPSM</name>
<evidence type="ECO:0000313" key="1">
    <source>
        <dbReference type="EMBL" id="CDW45148.1"/>
    </source>
</evidence>
<sequence>MFILQTIFNM</sequence>
<protein>
    <submittedName>
        <fullName evidence="1">Uncharacterized protein</fullName>
    </submittedName>
</protein>
<reference evidence="1" key="1">
    <citation type="submission" date="2014-05" db="EMBL/GenBank/DDBJ databases">
        <authorList>
            <person name="Chronopoulou M."/>
        </authorList>
    </citation>
    <scope>NUCLEOTIDE SEQUENCE</scope>
    <source>
        <tissue evidence="1">Whole organism</tissue>
    </source>
</reference>
<proteinExistence type="predicted"/>
<accession>A0A0K2V3M5</accession>
<organism evidence="1">
    <name type="scientific">Lepeophtheirus salmonis</name>
    <name type="common">Salmon louse</name>
    <name type="synonym">Caligus salmonis</name>
    <dbReference type="NCBI Taxonomy" id="72036"/>
    <lineage>
        <taxon>Eukaryota</taxon>
        <taxon>Metazoa</taxon>
        <taxon>Ecdysozoa</taxon>
        <taxon>Arthropoda</taxon>
        <taxon>Crustacea</taxon>
        <taxon>Multicrustacea</taxon>
        <taxon>Hexanauplia</taxon>
        <taxon>Copepoda</taxon>
        <taxon>Siphonostomatoida</taxon>
        <taxon>Caligidae</taxon>
        <taxon>Lepeophtheirus</taxon>
    </lineage>
</organism>